<comment type="caution">
    <text evidence="2">The sequence shown here is derived from an EMBL/GenBank/DDBJ whole genome shotgun (WGS) entry which is preliminary data.</text>
</comment>
<dbReference type="InterPro" id="IPR012349">
    <property type="entry name" value="Split_barrel_FMN-bd"/>
</dbReference>
<dbReference type="SUPFAM" id="SSF50475">
    <property type="entry name" value="FMN-binding split barrel"/>
    <property type="match status" value="1"/>
</dbReference>
<accession>A0A644WBG8</accession>
<evidence type="ECO:0000313" key="2">
    <source>
        <dbReference type="EMBL" id="MPM01165.1"/>
    </source>
</evidence>
<dbReference type="Pfam" id="PF22696">
    <property type="entry name" value="Putative_PNPOx_2"/>
    <property type="match status" value="1"/>
</dbReference>
<evidence type="ECO:0000259" key="1">
    <source>
        <dbReference type="Pfam" id="PF22696"/>
    </source>
</evidence>
<dbReference type="AlphaFoldDB" id="A0A644WBG8"/>
<dbReference type="InterPro" id="IPR055196">
    <property type="entry name" value="Putative_PNPOx_2"/>
</dbReference>
<proteinExistence type="predicted"/>
<dbReference type="EMBL" id="VSSQ01000778">
    <property type="protein sequence ID" value="MPM01165.1"/>
    <property type="molecule type" value="Genomic_DNA"/>
</dbReference>
<feature type="domain" description="Pyridoxamine 5'-phosphate oxidase-like" evidence="1">
    <location>
        <begin position="11"/>
        <end position="135"/>
    </location>
</feature>
<sequence length="143" mass="16428">MDFSKEFNRIMEDTNNIALATAINNTPNVRIVNFYYNPENKGMVYFASFRGLPKTIEFSQNNKVAFTTVPKTPDENSEHVRVATATIHKSSLSIYDLKEEFIKKLPSYEMIINQAGDMLDVYEIHFKEANVILEVRQSGKINL</sequence>
<name>A0A644WBG8_9ZZZZ</name>
<dbReference type="Gene3D" id="2.30.110.10">
    <property type="entry name" value="Electron Transport, Fmn-binding Protein, Chain A"/>
    <property type="match status" value="1"/>
</dbReference>
<organism evidence="2">
    <name type="scientific">bioreactor metagenome</name>
    <dbReference type="NCBI Taxonomy" id="1076179"/>
    <lineage>
        <taxon>unclassified sequences</taxon>
        <taxon>metagenomes</taxon>
        <taxon>ecological metagenomes</taxon>
    </lineage>
</organism>
<gene>
    <name evidence="2" type="ORF">SDC9_47403</name>
</gene>
<reference evidence="2" key="1">
    <citation type="submission" date="2019-08" db="EMBL/GenBank/DDBJ databases">
        <authorList>
            <person name="Kucharzyk K."/>
            <person name="Murdoch R.W."/>
            <person name="Higgins S."/>
            <person name="Loffler F."/>
        </authorList>
    </citation>
    <scope>NUCLEOTIDE SEQUENCE</scope>
</reference>
<protein>
    <recommendedName>
        <fullName evidence="1">Pyridoxamine 5'-phosphate oxidase-like domain-containing protein</fullName>
    </recommendedName>
</protein>